<comment type="similarity">
    <text evidence="5 6">Belongs to the peptidase T1A family.</text>
</comment>
<keyword evidence="9" id="KW-1185">Reference proteome</keyword>
<dbReference type="GO" id="GO:0006511">
    <property type="term" value="P:ubiquitin-dependent protein catabolic process"/>
    <property type="evidence" value="ECO:0007669"/>
    <property type="project" value="InterPro"/>
</dbReference>
<dbReference type="InterPro" id="IPR000426">
    <property type="entry name" value="Proteasome_asu_N"/>
</dbReference>
<proteinExistence type="inferred from homology"/>
<dbReference type="InterPro" id="IPR001353">
    <property type="entry name" value="Proteasome_sua/b"/>
</dbReference>
<dbReference type="GO" id="GO:0005634">
    <property type="term" value="C:nucleus"/>
    <property type="evidence" value="ECO:0007669"/>
    <property type="project" value="UniProtKB-SubCell"/>
</dbReference>
<comment type="function">
    <text evidence="1">The proteasome is a multicatalytic proteinase complex which is characterized by its ability to cleave peptides with Arg, Phe, Tyr, Leu, and Glu adjacent to the leaving group at neutral or slightly basic pH. The proteasome has an ATP-dependent proteolytic activity.</text>
</comment>
<gene>
    <name evidence="8" type="ORF">Rhopal_003038-T1</name>
</gene>
<dbReference type="GO" id="GO:0019773">
    <property type="term" value="C:proteasome core complex, alpha-subunit complex"/>
    <property type="evidence" value="ECO:0007669"/>
    <property type="project" value="UniProtKB-UniRule"/>
</dbReference>
<evidence type="ECO:0000256" key="6">
    <source>
        <dbReference type="RuleBase" id="RU000551"/>
    </source>
</evidence>
<dbReference type="Pfam" id="PF00227">
    <property type="entry name" value="Proteasome"/>
    <property type="match status" value="2"/>
</dbReference>
<dbReference type="PROSITE" id="PS51475">
    <property type="entry name" value="PROTEASOME_ALPHA_2"/>
    <property type="match status" value="1"/>
</dbReference>
<organism evidence="8 9">
    <name type="scientific">Rhodotorula paludigena</name>
    <dbReference type="NCBI Taxonomy" id="86838"/>
    <lineage>
        <taxon>Eukaryota</taxon>
        <taxon>Fungi</taxon>
        <taxon>Dikarya</taxon>
        <taxon>Basidiomycota</taxon>
        <taxon>Pucciniomycotina</taxon>
        <taxon>Microbotryomycetes</taxon>
        <taxon>Sporidiobolales</taxon>
        <taxon>Sporidiobolaceae</taxon>
        <taxon>Rhodotorula</taxon>
    </lineage>
</organism>
<evidence type="ECO:0000259" key="7">
    <source>
        <dbReference type="PROSITE" id="PS00388"/>
    </source>
</evidence>
<evidence type="ECO:0000256" key="2">
    <source>
        <dbReference type="ARBA" id="ARBA00022490"/>
    </source>
</evidence>
<reference evidence="8 9" key="1">
    <citation type="submission" date="2021-12" db="EMBL/GenBank/DDBJ databases">
        <title>High titer production of polyol ester of fatty acids by Rhodotorula paludigena BS15 towards product separation-free biomass refinery.</title>
        <authorList>
            <person name="Mano J."/>
            <person name="Ono H."/>
            <person name="Tanaka T."/>
            <person name="Naito K."/>
            <person name="Sushida H."/>
            <person name="Ike M."/>
            <person name="Tokuyasu K."/>
            <person name="Kitaoka M."/>
        </authorList>
    </citation>
    <scope>NUCLEOTIDE SEQUENCE [LARGE SCALE GENOMIC DNA]</scope>
    <source>
        <strain evidence="8 9">BS15</strain>
    </source>
</reference>
<dbReference type="Proteomes" id="UP001342314">
    <property type="component" value="Unassembled WGS sequence"/>
</dbReference>
<dbReference type="PANTHER" id="PTHR11599">
    <property type="entry name" value="PROTEASOME SUBUNIT ALPHA/BETA"/>
    <property type="match status" value="1"/>
</dbReference>
<keyword evidence="2 6" id="KW-0963">Cytoplasm</keyword>
<dbReference type="EMBL" id="BQKY01000006">
    <property type="protein sequence ID" value="GJN90040.1"/>
    <property type="molecule type" value="Genomic_DNA"/>
</dbReference>
<evidence type="ECO:0000256" key="1">
    <source>
        <dbReference type="ARBA" id="ARBA00002000"/>
    </source>
</evidence>
<protein>
    <recommendedName>
        <fullName evidence="6">Proteasome subunit alpha type</fullName>
    </recommendedName>
</protein>
<dbReference type="FunFam" id="3.60.20.10:FF:000007">
    <property type="entry name" value="Proteasome subunit alpha type"/>
    <property type="match status" value="1"/>
</dbReference>
<evidence type="ECO:0000256" key="4">
    <source>
        <dbReference type="ARBA" id="ARBA00023242"/>
    </source>
</evidence>
<dbReference type="PROSITE" id="PS00388">
    <property type="entry name" value="PROTEASOME_ALPHA_1"/>
    <property type="match status" value="1"/>
</dbReference>
<dbReference type="Pfam" id="PF10584">
    <property type="entry name" value="Proteasome_A_N"/>
    <property type="match status" value="1"/>
</dbReference>
<dbReference type="InterPro" id="IPR023332">
    <property type="entry name" value="Proteasome_alpha-type"/>
</dbReference>
<keyword evidence="3 5" id="KW-0647">Proteasome</keyword>
<evidence type="ECO:0000256" key="5">
    <source>
        <dbReference type="PROSITE-ProRule" id="PRU00808"/>
    </source>
</evidence>
<dbReference type="SMART" id="SM00948">
    <property type="entry name" value="Proteasome_A_N"/>
    <property type="match status" value="1"/>
</dbReference>
<evidence type="ECO:0000313" key="8">
    <source>
        <dbReference type="EMBL" id="GJN90040.1"/>
    </source>
</evidence>
<evidence type="ECO:0000256" key="3">
    <source>
        <dbReference type="ARBA" id="ARBA00022942"/>
    </source>
</evidence>
<feature type="domain" description="Proteasome alpha-type subunits" evidence="7">
    <location>
        <begin position="8"/>
        <end position="30"/>
    </location>
</feature>
<comment type="caution">
    <text evidence="8">The sequence shown here is derived from an EMBL/GenBank/DDBJ whole genome shotgun (WGS) entry which is preliminary data.</text>
</comment>
<dbReference type="InterPro" id="IPR050115">
    <property type="entry name" value="Proteasome_alpha"/>
</dbReference>
<dbReference type="SUPFAM" id="SSF56235">
    <property type="entry name" value="N-terminal nucleophile aminohydrolases (Ntn hydrolases)"/>
    <property type="match status" value="1"/>
</dbReference>
<evidence type="ECO:0000313" key="9">
    <source>
        <dbReference type="Proteomes" id="UP001342314"/>
    </source>
</evidence>
<sequence>MSSIGTGYDLSTSTYSPDGRIFQVEYANKAVENSGTVIGLRCKDGIVLAVEKLTLSKLLVPGANRRIATVDLHAGVATAGLLADGRHLAGRARDECESYRDNYHTRVPTKILAERLSLYFQAYTLYSSVRPFGLSAILAGWDSPISTEGSDTIVERRSEGKPQLYMIEPSGEFCGYRGCATGKGRQLAKTEIEKLALDELTAEEALVEAARIIHTVHDDAKDKDFELEMTWISPQSGWKHQLVPDELAKQAEAKAKEIIDAANAMED</sequence>
<name>A0AAV5GJK9_9BASI</name>
<keyword evidence="4 6" id="KW-0539">Nucleus</keyword>
<accession>A0AAV5GJK9</accession>
<comment type="subunit">
    <text evidence="6">The 26S proteasome consists of a 20S proteasome core and two 19S regulatory subunits.</text>
</comment>
<dbReference type="CDD" id="cd03751">
    <property type="entry name" value="proteasome_alpha_type_3"/>
    <property type="match status" value="1"/>
</dbReference>
<dbReference type="Gene3D" id="3.60.20.10">
    <property type="entry name" value="Glutamine Phosphoribosylpyrophosphate, subunit 1, domain 1"/>
    <property type="match status" value="1"/>
</dbReference>
<dbReference type="AlphaFoldDB" id="A0AAV5GJK9"/>
<dbReference type="InterPro" id="IPR029055">
    <property type="entry name" value="Ntn_hydrolases_N"/>
</dbReference>
<dbReference type="GO" id="GO:0005737">
    <property type="term" value="C:cytoplasm"/>
    <property type="evidence" value="ECO:0007669"/>
    <property type="project" value="UniProtKB-SubCell"/>
</dbReference>
<comment type="subcellular location">
    <subcellularLocation>
        <location evidence="6">Cytoplasm</location>
    </subcellularLocation>
    <subcellularLocation>
        <location evidence="6">Nucleus</location>
    </subcellularLocation>
</comment>